<name>A0A7G9GN64_9FIRM</name>
<gene>
    <name evidence="2" type="ORF">H9Q80_18720</name>
</gene>
<organism evidence="2 3">
    <name type="scientific">[Eubacterium] hominis</name>
    <dbReference type="NCBI Taxonomy" id="2764325"/>
    <lineage>
        <taxon>Bacteria</taxon>
        <taxon>Bacillati</taxon>
        <taxon>Bacillota</taxon>
        <taxon>Erysipelotrichia</taxon>
        <taxon>Erysipelotrichales</taxon>
        <taxon>Erysipelotrichaceae</taxon>
        <taxon>Amedibacillus</taxon>
    </lineage>
</organism>
<dbReference type="Pfam" id="PF04397">
    <property type="entry name" value="LytTR"/>
    <property type="match status" value="1"/>
</dbReference>
<reference evidence="2 3" key="1">
    <citation type="submission" date="2020-08" db="EMBL/GenBank/DDBJ databases">
        <authorList>
            <person name="Liu C."/>
            <person name="Sun Q."/>
        </authorList>
    </citation>
    <scope>NUCLEOTIDE SEQUENCE [LARGE SCALE GENOMIC DNA]</scope>
    <source>
        <strain evidence="2 3">NSJ-61</strain>
    </source>
</reference>
<protein>
    <submittedName>
        <fullName evidence="2">LytTR family transcriptional regulator</fullName>
    </submittedName>
</protein>
<proteinExistence type="predicted"/>
<accession>A0A7G9GN64</accession>
<dbReference type="PROSITE" id="PS50930">
    <property type="entry name" value="HTH_LYTTR"/>
    <property type="match status" value="1"/>
</dbReference>
<dbReference type="RefSeq" id="WP_117453794.1">
    <property type="nucleotide sequence ID" value="NZ_CP060636.1"/>
</dbReference>
<evidence type="ECO:0000313" key="2">
    <source>
        <dbReference type="EMBL" id="QNM12246.1"/>
    </source>
</evidence>
<dbReference type="AlphaFoldDB" id="A0A7G9GN64"/>
<sequence>MIQFYVKANDQFLDAVCNEVKQFCDSMQMKYAISTFQDDITLQEQCSLLFYELKDKKDISLLENVKYQNEHTEIILMYPDHTYVYDGYALHALGYIDYSNLSEDFQKLYPVLKKVITMAQSMYHYHSGFLNFDIHPMHVLYMESYRHDIYLHTKKMQLKIRGSLRNYVIDHEYLKLIQVHKSYIVNFAYVKEIAGNELILEQNIHIPIGEKYRDTINEAMKAAMK</sequence>
<dbReference type="Proteomes" id="UP000515856">
    <property type="component" value="Chromosome"/>
</dbReference>
<keyword evidence="3" id="KW-1185">Reference proteome</keyword>
<feature type="domain" description="HTH LytTR-type" evidence="1">
    <location>
        <begin position="139"/>
        <end position="222"/>
    </location>
</feature>
<dbReference type="GO" id="GO:0003677">
    <property type="term" value="F:DNA binding"/>
    <property type="evidence" value="ECO:0007669"/>
    <property type="project" value="InterPro"/>
</dbReference>
<dbReference type="Gene3D" id="2.40.50.1020">
    <property type="entry name" value="LytTr DNA-binding domain"/>
    <property type="match status" value="1"/>
</dbReference>
<dbReference type="EMBL" id="CP060636">
    <property type="protein sequence ID" value="QNM12246.1"/>
    <property type="molecule type" value="Genomic_DNA"/>
</dbReference>
<evidence type="ECO:0000259" key="1">
    <source>
        <dbReference type="PROSITE" id="PS50930"/>
    </source>
</evidence>
<dbReference type="SMART" id="SM00850">
    <property type="entry name" value="LytTR"/>
    <property type="match status" value="1"/>
</dbReference>
<dbReference type="KEGG" id="ehn:H9Q80_18720"/>
<dbReference type="InterPro" id="IPR007492">
    <property type="entry name" value="LytTR_DNA-bd_dom"/>
</dbReference>
<evidence type="ECO:0000313" key="3">
    <source>
        <dbReference type="Proteomes" id="UP000515856"/>
    </source>
</evidence>